<dbReference type="EMBL" id="CALNXK010000003">
    <property type="protein sequence ID" value="CAH3035007.1"/>
    <property type="molecule type" value="Genomic_DNA"/>
</dbReference>
<evidence type="ECO:0000256" key="4">
    <source>
        <dbReference type="SAM" id="Phobius"/>
    </source>
</evidence>
<organism evidence="6 7">
    <name type="scientific">Porites lobata</name>
    <dbReference type="NCBI Taxonomy" id="104759"/>
    <lineage>
        <taxon>Eukaryota</taxon>
        <taxon>Metazoa</taxon>
        <taxon>Cnidaria</taxon>
        <taxon>Anthozoa</taxon>
        <taxon>Hexacorallia</taxon>
        <taxon>Scleractinia</taxon>
        <taxon>Fungiina</taxon>
        <taxon>Poritidae</taxon>
        <taxon>Porites</taxon>
    </lineage>
</organism>
<evidence type="ECO:0000256" key="3">
    <source>
        <dbReference type="ARBA" id="ARBA00022737"/>
    </source>
</evidence>
<proteinExistence type="predicted"/>
<dbReference type="PROSITE" id="PS51450">
    <property type="entry name" value="LRR"/>
    <property type="match status" value="2"/>
</dbReference>
<dbReference type="PANTHER" id="PTHR24373">
    <property type="entry name" value="SLIT RELATED LEUCINE-RICH REPEAT NEURONAL PROTEIN"/>
    <property type="match status" value="1"/>
</dbReference>
<name>A0ABN8MX22_9CNID</name>
<keyword evidence="4" id="KW-1133">Transmembrane helix</keyword>
<dbReference type="Pfam" id="PF13855">
    <property type="entry name" value="LRR_8"/>
    <property type="match status" value="2"/>
</dbReference>
<feature type="transmembrane region" description="Helical" evidence="4">
    <location>
        <begin position="25"/>
        <end position="43"/>
    </location>
</feature>
<keyword evidence="2 5" id="KW-0732">Signal</keyword>
<dbReference type="InterPro" id="IPR050328">
    <property type="entry name" value="Dev_Immune_Receptor"/>
</dbReference>
<feature type="transmembrane region" description="Helical" evidence="4">
    <location>
        <begin position="214"/>
        <end position="236"/>
    </location>
</feature>
<gene>
    <name evidence="6" type="ORF">PLOB_00024914</name>
</gene>
<feature type="chain" id="PRO_5045554125" description="Ig-like domain-containing protein" evidence="5">
    <location>
        <begin position="16"/>
        <end position="330"/>
    </location>
</feature>
<dbReference type="SMART" id="SM00369">
    <property type="entry name" value="LRR_TYP"/>
    <property type="match status" value="4"/>
</dbReference>
<dbReference type="Gene3D" id="2.60.40.10">
    <property type="entry name" value="Immunoglobulins"/>
    <property type="match status" value="1"/>
</dbReference>
<evidence type="ECO:0000256" key="2">
    <source>
        <dbReference type="ARBA" id="ARBA00022729"/>
    </source>
</evidence>
<evidence type="ECO:0000256" key="1">
    <source>
        <dbReference type="ARBA" id="ARBA00022614"/>
    </source>
</evidence>
<evidence type="ECO:0000313" key="7">
    <source>
        <dbReference type="Proteomes" id="UP001159405"/>
    </source>
</evidence>
<dbReference type="InterPro" id="IPR032675">
    <property type="entry name" value="LRR_dom_sf"/>
</dbReference>
<accession>A0ABN8MX22</accession>
<feature type="signal peptide" evidence="5">
    <location>
        <begin position="1"/>
        <end position="15"/>
    </location>
</feature>
<dbReference type="Proteomes" id="UP001159405">
    <property type="component" value="Unassembled WGS sequence"/>
</dbReference>
<reference evidence="6 7" key="1">
    <citation type="submission" date="2022-05" db="EMBL/GenBank/DDBJ databases">
        <authorList>
            <consortium name="Genoscope - CEA"/>
            <person name="William W."/>
        </authorList>
    </citation>
    <scope>NUCLEOTIDE SEQUENCE [LARGE SCALE GENOMIC DNA]</scope>
</reference>
<dbReference type="SUPFAM" id="SSF52058">
    <property type="entry name" value="L domain-like"/>
    <property type="match status" value="1"/>
</dbReference>
<evidence type="ECO:0008006" key="8">
    <source>
        <dbReference type="Google" id="ProtNLM"/>
    </source>
</evidence>
<dbReference type="InterPro" id="IPR013783">
    <property type="entry name" value="Ig-like_fold"/>
</dbReference>
<evidence type="ECO:0000256" key="5">
    <source>
        <dbReference type="SAM" id="SignalP"/>
    </source>
</evidence>
<protein>
    <recommendedName>
        <fullName evidence="8">Ig-like domain-containing protein</fullName>
    </recommendedName>
</protein>
<sequence length="330" mass="37480">MFILLTLMWNMIASAGKREWIVNQNISNLIFLVTIYIYDYVIITNEKDFTFGEYVYCGQRTGQTVLITGRLAVIHFYSDNAYMTPPKIILPASAPVIRVLPGFRMTWSATGSPPIYTALIRNTTLLANTSGSMTVQLHEEGNFTCVATSEYGTDVKQFSVVLSDLSVNNITLLPHGIFATMKNLKKLDLSQNFITSLPDGMFASQRDLYTLGKYILILVILYLHWFLFSVFVNFNICLQFHNVLCFHRDLSSNALTTLPLGVFATLKDLSYFCFVKLSLRDLSSNLMTILPDRIFDTTSNLRQFDLSSNNIQNLTKKEFVSLKSLSYLYV</sequence>
<comment type="caution">
    <text evidence="6">The sequence shown here is derived from an EMBL/GenBank/DDBJ whole genome shotgun (WGS) entry which is preliminary data.</text>
</comment>
<keyword evidence="4" id="KW-0812">Transmembrane</keyword>
<dbReference type="InterPro" id="IPR001611">
    <property type="entry name" value="Leu-rich_rpt"/>
</dbReference>
<evidence type="ECO:0000313" key="6">
    <source>
        <dbReference type="EMBL" id="CAH3035007.1"/>
    </source>
</evidence>
<dbReference type="PANTHER" id="PTHR24373:SF392">
    <property type="entry name" value="NEPHROCAN"/>
    <property type="match status" value="1"/>
</dbReference>
<dbReference type="Gene3D" id="3.80.10.10">
    <property type="entry name" value="Ribonuclease Inhibitor"/>
    <property type="match status" value="2"/>
</dbReference>
<dbReference type="InterPro" id="IPR003591">
    <property type="entry name" value="Leu-rich_rpt_typical-subtyp"/>
</dbReference>
<keyword evidence="4" id="KW-0472">Membrane</keyword>
<keyword evidence="3" id="KW-0677">Repeat</keyword>
<keyword evidence="1" id="KW-0433">Leucine-rich repeat</keyword>
<keyword evidence="7" id="KW-1185">Reference proteome</keyword>